<keyword evidence="3" id="KW-0808">Transferase</keyword>
<organism evidence="5 6">
    <name type="scientific">Corynebacterium timonense</name>
    <dbReference type="NCBI Taxonomy" id="441500"/>
    <lineage>
        <taxon>Bacteria</taxon>
        <taxon>Bacillati</taxon>
        <taxon>Actinomycetota</taxon>
        <taxon>Actinomycetes</taxon>
        <taxon>Mycobacteriales</taxon>
        <taxon>Corynebacteriaceae</taxon>
        <taxon>Corynebacterium</taxon>
    </lineage>
</organism>
<dbReference type="AlphaFoldDB" id="A0A1H1NWY3"/>
<dbReference type="EC" id="2.3.1.47" evidence="2"/>
<name>A0A1H1NWY3_9CORY</name>
<comment type="catalytic activity">
    <reaction evidence="4">
        <text>6-carboxyhexanoyl-[ACP] + L-alanine + H(+) = (8S)-8-amino-7-oxononanoate + holo-[ACP] + CO2</text>
        <dbReference type="Rhea" id="RHEA:42288"/>
        <dbReference type="Rhea" id="RHEA-COMP:9685"/>
        <dbReference type="Rhea" id="RHEA-COMP:9955"/>
        <dbReference type="ChEBI" id="CHEBI:15378"/>
        <dbReference type="ChEBI" id="CHEBI:16526"/>
        <dbReference type="ChEBI" id="CHEBI:57972"/>
        <dbReference type="ChEBI" id="CHEBI:64479"/>
        <dbReference type="ChEBI" id="CHEBI:78846"/>
        <dbReference type="ChEBI" id="CHEBI:149468"/>
        <dbReference type="EC" id="2.3.1.47"/>
    </reaction>
</comment>
<accession>A0A1H1NWY3</accession>
<reference evidence="5 6" key="1">
    <citation type="submission" date="2016-10" db="EMBL/GenBank/DDBJ databases">
        <authorList>
            <person name="de Groot N.N."/>
        </authorList>
    </citation>
    <scope>NUCLEOTIDE SEQUENCE [LARGE SCALE GENOMIC DNA]</scope>
    <source>
        <strain evidence="5 6">DSM 45434</strain>
    </source>
</reference>
<evidence type="ECO:0000256" key="1">
    <source>
        <dbReference type="ARBA" id="ARBA00001933"/>
    </source>
</evidence>
<protein>
    <recommendedName>
        <fullName evidence="2">8-amino-7-oxononanoate synthase</fullName>
        <ecNumber evidence="2">2.3.1.47</ecNumber>
    </recommendedName>
</protein>
<dbReference type="SUPFAM" id="SSF53383">
    <property type="entry name" value="PLP-dependent transferases"/>
    <property type="match status" value="1"/>
</dbReference>
<evidence type="ECO:0000313" key="5">
    <source>
        <dbReference type="EMBL" id="SDS03463.1"/>
    </source>
</evidence>
<dbReference type="RefSeq" id="WP_083337248.1">
    <property type="nucleotide sequence ID" value="NZ_LT629765.1"/>
</dbReference>
<dbReference type="Gene3D" id="3.40.640.10">
    <property type="entry name" value="Type I PLP-dependent aspartate aminotransferase-like (Major domain)"/>
    <property type="match status" value="1"/>
</dbReference>
<keyword evidence="6" id="KW-1185">Reference proteome</keyword>
<dbReference type="EMBL" id="LT629765">
    <property type="protein sequence ID" value="SDS03463.1"/>
    <property type="molecule type" value="Genomic_DNA"/>
</dbReference>
<dbReference type="Proteomes" id="UP000182237">
    <property type="component" value="Chromosome I"/>
</dbReference>
<gene>
    <name evidence="5" type="ORF">SAMN04488539_0876</name>
</gene>
<dbReference type="InterPro" id="IPR050087">
    <property type="entry name" value="AON_synthase_class-II"/>
</dbReference>
<dbReference type="InterPro" id="IPR015421">
    <property type="entry name" value="PyrdxlP-dep_Trfase_major"/>
</dbReference>
<comment type="cofactor">
    <cofactor evidence="1">
        <name>pyridoxal 5'-phosphate</name>
        <dbReference type="ChEBI" id="CHEBI:597326"/>
    </cofactor>
</comment>
<dbReference type="eggNOG" id="COG0156">
    <property type="taxonomic scope" value="Bacteria"/>
</dbReference>
<evidence type="ECO:0000256" key="4">
    <source>
        <dbReference type="ARBA" id="ARBA00047715"/>
    </source>
</evidence>
<dbReference type="InterPro" id="IPR015424">
    <property type="entry name" value="PyrdxlP-dep_Trfase"/>
</dbReference>
<evidence type="ECO:0000256" key="2">
    <source>
        <dbReference type="ARBA" id="ARBA00013187"/>
    </source>
</evidence>
<dbReference type="PANTHER" id="PTHR13693">
    <property type="entry name" value="CLASS II AMINOTRANSFERASE/8-AMINO-7-OXONONANOATE SYNTHASE"/>
    <property type="match status" value="1"/>
</dbReference>
<sequence>MSTTTTNRKNVYERRSAWTTDMYDQAAQAGITNHSVRERTSDGVILDDGKTYTEFVSCSYLGLESHPRLVHAAQNSIRKVGVHLSASRNSMHTTDLDDLEEALTTMYGGSRAIVFNSVSSVHLGVLPLLGTGLLPSYPIASSGPEFLFDRTAHASMQSLRGILDQIGPTNRFDSTDLSTLEPLLVEAKNASRSPIILVDGVGSRSSPRWWCICLPI</sequence>
<dbReference type="GO" id="GO:0008710">
    <property type="term" value="F:8-amino-7-oxononanoate synthase activity"/>
    <property type="evidence" value="ECO:0007669"/>
    <property type="project" value="UniProtKB-EC"/>
</dbReference>
<evidence type="ECO:0000256" key="3">
    <source>
        <dbReference type="ARBA" id="ARBA00022679"/>
    </source>
</evidence>
<dbReference type="OrthoDB" id="9807157at2"/>
<proteinExistence type="predicted"/>
<dbReference type="InterPro" id="IPR015422">
    <property type="entry name" value="PyrdxlP-dep_Trfase_small"/>
</dbReference>
<dbReference type="Gene3D" id="3.90.1150.10">
    <property type="entry name" value="Aspartate Aminotransferase, domain 1"/>
    <property type="match status" value="1"/>
</dbReference>
<evidence type="ECO:0000313" key="6">
    <source>
        <dbReference type="Proteomes" id="UP000182237"/>
    </source>
</evidence>